<dbReference type="NCBIfam" id="TIGR01841">
    <property type="entry name" value="phasin"/>
    <property type="match status" value="1"/>
</dbReference>
<organism evidence="2 3">
    <name type="scientific">Candidatus Methylophosphatis roskildensis</name>
    <dbReference type="NCBI Taxonomy" id="2899263"/>
    <lineage>
        <taxon>Bacteria</taxon>
        <taxon>Pseudomonadati</taxon>
        <taxon>Pseudomonadota</taxon>
        <taxon>Betaproteobacteria</taxon>
        <taxon>Nitrosomonadales</taxon>
        <taxon>Sterolibacteriaceae</taxon>
        <taxon>Candidatus Methylophosphatis</taxon>
    </lineage>
</organism>
<dbReference type="Proteomes" id="UP000807785">
    <property type="component" value="Unassembled WGS sequence"/>
</dbReference>
<evidence type="ECO:0000259" key="1">
    <source>
        <dbReference type="Pfam" id="PF09361"/>
    </source>
</evidence>
<accession>A0A9D7HKR6</accession>
<dbReference type="AlphaFoldDB" id="A0A9D7HKR6"/>
<sequence length="188" mass="19286">MNTNPQKLTDAANANLDSALTMAGTALNCVERLAALNLNTARNLLAAAADNNKALLSIKSLDELSAFQTEAARPAAEAAVTYSRAAYAICTETVEEMSKIAGSQYDVLKAKTSAAIDEALKSAPAGSEPAVAALRSTMAATDSAYNAITKAAKQVGEMAESNMTVATDSAVKALTNVTAMPKGKKKAA</sequence>
<evidence type="ECO:0000313" key="3">
    <source>
        <dbReference type="Proteomes" id="UP000807785"/>
    </source>
</evidence>
<dbReference type="Pfam" id="PF09361">
    <property type="entry name" value="Phasin_2"/>
    <property type="match status" value="1"/>
</dbReference>
<protein>
    <submittedName>
        <fullName evidence="2">Phasin family protein</fullName>
    </submittedName>
</protein>
<name>A0A9D7HKR6_9PROT</name>
<gene>
    <name evidence="2" type="ORF">IPH26_02670</name>
</gene>
<dbReference type="InterPro" id="IPR010127">
    <property type="entry name" value="Phasin_subfam-1"/>
</dbReference>
<dbReference type="EMBL" id="JADJEV010000001">
    <property type="protein sequence ID" value="MBK6971903.1"/>
    <property type="molecule type" value="Genomic_DNA"/>
</dbReference>
<evidence type="ECO:0000313" key="2">
    <source>
        <dbReference type="EMBL" id="MBK6971903.1"/>
    </source>
</evidence>
<dbReference type="InterPro" id="IPR018968">
    <property type="entry name" value="Phasin"/>
</dbReference>
<comment type="caution">
    <text evidence="2">The sequence shown here is derived from an EMBL/GenBank/DDBJ whole genome shotgun (WGS) entry which is preliminary data.</text>
</comment>
<proteinExistence type="predicted"/>
<feature type="domain" description="Phasin" evidence="1">
    <location>
        <begin position="6"/>
        <end position="104"/>
    </location>
</feature>
<reference evidence="2" key="1">
    <citation type="submission" date="2020-10" db="EMBL/GenBank/DDBJ databases">
        <title>Connecting structure to function with the recovery of over 1000 high-quality activated sludge metagenome-assembled genomes encoding full-length rRNA genes using long-read sequencing.</title>
        <authorList>
            <person name="Singleton C.M."/>
            <person name="Petriglieri F."/>
            <person name="Kristensen J.M."/>
            <person name="Kirkegaard R.H."/>
            <person name="Michaelsen T.Y."/>
            <person name="Andersen M.H."/>
            <person name="Karst S.M."/>
            <person name="Dueholm M.S."/>
            <person name="Nielsen P.H."/>
            <person name="Albertsen M."/>
        </authorList>
    </citation>
    <scope>NUCLEOTIDE SEQUENCE</scope>
    <source>
        <strain evidence="2">Bjer_18-Q3-R1-45_BAT3C.347</strain>
    </source>
</reference>